<keyword evidence="14 17" id="KW-0472">Membrane</keyword>
<evidence type="ECO:0000256" key="13">
    <source>
        <dbReference type="ARBA" id="ARBA00023128"/>
    </source>
</evidence>
<evidence type="ECO:0000256" key="2">
    <source>
        <dbReference type="ARBA" id="ARBA00004434"/>
    </source>
</evidence>
<comment type="caution">
    <text evidence="18">The sequence shown here is derived from an EMBL/GenBank/DDBJ whole genome shotgun (WGS) entry which is preliminary data.</text>
</comment>
<evidence type="ECO:0000256" key="8">
    <source>
        <dbReference type="ARBA" id="ARBA00022692"/>
    </source>
</evidence>
<evidence type="ECO:0000313" key="18">
    <source>
        <dbReference type="EMBL" id="CAL5132938.1"/>
    </source>
</evidence>
<evidence type="ECO:0000256" key="11">
    <source>
        <dbReference type="ARBA" id="ARBA00022982"/>
    </source>
</evidence>
<evidence type="ECO:0000256" key="14">
    <source>
        <dbReference type="ARBA" id="ARBA00023136"/>
    </source>
</evidence>
<reference evidence="18" key="1">
    <citation type="submission" date="2024-06" db="EMBL/GenBank/DDBJ databases">
        <authorList>
            <person name="Liu X."/>
            <person name="Lenzi L."/>
            <person name="Haldenby T S."/>
            <person name="Uol C."/>
        </authorList>
    </citation>
    <scope>NUCLEOTIDE SEQUENCE</scope>
</reference>
<evidence type="ECO:0000256" key="16">
    <source>
        <dbReference type="ARBA" id="ARBA00032550"/>
    </source>
</evidence>
<evidence type="ECO:0000256" key="5">
    <source>
        <dbReference type="ARBA" id="ARBA00015175"/>
    </source>
</evidence>
<keyword evidence="8 17" id="KW-0812">Transmembrane</keyword>
<evidence type="ECO:0000256" key="10">
    <source>
        <dbReference type="ARBA" id="ARBA00022946"/>
    </source>
</evidence>
<feature type="transmembrane region" description="Helical" evidence="17">
    <location>
        <begin position="72"/>
        <end position="92"/>
    </location>
</feature>
<comment type="subunit">
    <text evidence="4">Complex I is composed of 45 different subunits.</text>
</comment>
<dbReference type="PANTHER" id="PTHR13178">
    <property type="entry name" value="NADH-UBIQUINONE OXIDOREDUCTASE SGDH SUBUNIT"/>
    <property type="match status" value="1"/>
</dbReference>
<organism evidence="18 19">
    <name type="scientific">Calicophoron daubneyi</name>
    <name type="common">Rumen fluke</name>
    <name type="synonym">Paramphistomum daubneyi</name>
    <dbReference type="NCBI Taxonomy" id="300641"/>
    <lineage>
        <taxon>Eukaryota</taxon>
        <taxon>Metazoa</taxon>
        <taxon>Spiralia</taxon>
        <taxon>Lophotrochozoa</taxon>
        <taxon>Platyhelminthes</taxon>
        <taxon>Trematoda</taxon>
        <taxon>Digenea</taxon>
        <taxon>Plagiorchiida</taxon>
        <taxon>Pronocephalata</taxon>
        <taxon>Paramphistomoidea</taxon>
        <taxon>Paramphistomidae</taxon>
        <taxon>Calicophoron</taxon>
    </lineage>
</organism>
<evidence type="ECO:0000313" key="19">
    <source>
        <dbReference type="Proteomes" id="UP001497525"/>
    </source>
</evidence>
<keyword evidence="13" id="KW-0496">Mitochondrion</keyword>
<proteinExistence type="inferred from homology"/>
<evidence type="ECO:0000256" key="9">
    <source>
        <dbReference type="ARBA" id="ARBA00022792"/>
    </source>
</evidence>
<evidence type="ECO:0000256" key="4">
    <source>
        <dbReference type="ARBA" id="ARBA00011533"/>
    </source>
</evidence>
<evidence type="ECO:0000256" key="6">
    <source>
        <dbReference type="ARBA" id="ARBA00022448"/>
    </source>
</evidence>
<keyword evidence="11" id="KW-0249">Electron transport</keyword>
<dbReference type="GO" id="GO:0005743">
    <property type="term" value="C:mitochondrial inner membrane"/>
    <property type="evidence" value="ECO:0007669"/>
    <property type="project" value="UniProtKB-SubCell"/>
</dbReference>
<evidence type="ECO:0000256" key="3">
    <source>
        <dbReference type="ARBA" id="ARBA00007152"/>
    </source>
</evidence>
<keyword evidence="9" id="KW-0999">Mitochondrion inner membrane</keyword>
<dbReference type="AlphaFoldDB" id="A0AAV2T672"/>
<keyword evidence="10" id="KW-0809">Transit peptide</keyword>
<name>A0AAV2T672_CALDB</name>
<gene>
    <name evidence="18" type="ORF">CDAUBV1_LOCUS5815</name>
</gene>
<sequence>MYLAVLQRYCRLFLPSGRPFSTSSLLSRAKSYAGIAKPYIPCVVFRNSSTKRLMDIRPTDFHHWKFIDSAHFFITLGALPCILIVFFVNTFIGPAVLTDIPEGYEPRYWEYHKLPISRFISKYLMEPPQMTYESNLGNLDDMREQKELIQEDRWFNHSQLAHGDYRGWYFIPANPAGVIRGKKEHELNQEIGERFSR</sequence>
<dbReference type="Proteomes" id="UP001497525">
    <property type="component" value="Unassembled WGS sequence"/>
</dbReference>
<comment type="similarity">
    <text evidence="3">Belongs to the complex I NDUFB5 subunit family.</text>
</comment>
<accession>A0AAV2T672</accession>
<evidence type="ECO:0000256" key="12">
    <source>
        <dbReference type="ARBA" id="ARBA00022989"/>
    </source>
</evidence>
<evidence type="ECO:0000256" key="17">
    <source>
        <dbReference type="SAM" id="Phobius"/>
    </source>
</evidence>
<dbReference type="PANTHER" id="PTHR13178:SF0">
    <property type="entry name" value="NADH DEHYDROGENASE [UBIQUINONE] 1 BETA SUBCOMPLEX SUBUNIT 5, MITOCHONDRIAL"/>
    <property type="match status" value="1"/>
</dbReference>
<comment type="function">
    <text evidence="1">Accessory subunit of the mitochondrial membrane respiratory chain NADH dehydrogenase (Complex I), that is believed not to be involved in catalysis. Complex I functions in the transfer of electrons from NADH to the respiratory chain. The immediate electron acceptor for the enzyme is believed to be ubiquinone.</text>
</comment>
<evidence type="ECO:0000256" key="1">
    <source>
        <dbReference type="ARBA" id="ARBA00003195"/>
    </source>
</evidence>
<protein>
    <recommendedName>
        <fullName evidence="5">NADH dehydrogenase [ubiquinone] 1 beta subcomplex subunit 5, mitochondrial</fullName>
    </recommendedName>
    <alternativeName>
        <fullName evidence="16">Complex I-SGDH</fullName>
    </alternativeName>
    <alternativeName>
        <fullName evidence="15">NADH-ubiquinone oxidoreductase SGDH subunit</fullName>
    </alternativeName>
</protein>
<evidence type="ECO:0000256" key="15">
    <source>
        <dbReference type="ARBA" id="ARBA00032395"/>
    </source>
</evidence>
<comment type="subcellular location">
    <subcellularLocation>
        <location evidence="2">Mitochondrion inner membrane</location>
        <topology evidence="2">Single-pass membrane protein</topology>
    </subcellularLocation>
</comment>
<dbReference type="EMBL" id="CAXLJL010000145">
    <property type="protein sequence ID" value="CAL5132938.1"/>
    <property type="molecule type" value="Genomic_DNA"/>
</dbReference>
<evidence type="ECO:0000256" key="7">
    <source>
        <dbReference type="ARBA" id="ARBA00022660"/>
    </source>
</evidence>
<keyword evidence="12 17" id="KW-1133">Transmembrane helix</keyword>
<keyword evidence="6" id="KW-0813">Transport</keyword>
<dbReference type="Pfam" id="PF09781">
    <property type="entry name" value="NDUF_B5"/>
    <property type="match status" value="1"/>
</dbReference>
<dbReference type="InterPro" id="IPR019173">
    <property type="entry name" value="NADH_UbQ_OxRdtase_B5_su"/>
</dbReference>
<keyword evidence="7" id="KW-0679">Respiratory chain</keyword>